<name>A0A367EGA1_9ACTN</name>
<evidence type="ECO:0000256" key="1">
    <source>
        <dbReference type="SAM" id="MobiDB-lite"/>
    </source>
</evidence>
<dbReference type="Proteomes" id="UP000253507">
    <property type="component" value="Unassembled WGS sequence"/>
</dbReference>
<gene>
    <name evidence="2" type="ORF">DQ392_18105</name>
</gene>
<protein>
    <recommendedName>
        <fullName evidence="4">Terminase small subunit</fullName>
    </recommendedName>
</protein>
<dbReference type="InterPro" id="IPR057972">
    <property type="entry name" value="Terminase_7"/>
</dbReference>
<keyword evidence="3" id="KW-1185">Reference proteome</keyword>
<feature type="region of interest" description="Disordered" evidence="1">
    <location>
        <begin position="77"/>
        <end position="96"/>
    </location>
</feature>
<dbReference type="AlphaFoldDB" id="A0A367EGA1"/>
<evidence type="ECO:0000313" key="2">
    <source>
        <dbReference type="EMBL" id="RCG16993.1"/>
    </source>
</evidence>
<reference evidence="2 3" key="1">
    <citation type="submission" date="2018-06" db="EMBL/GenBank/DDBJ databases">
        <title>Streptomyces reniochalinae sp. nov. and Streptomyces diacarnus sp. nov. from marine sponges.</title>
        <authorList>
            <person name="Li L."/>
        </authorList>
    </citation>
    <scope>NUCLEOTIDE SEQUENCE [LARGE SCALE GENOMIC DNA]</scope>
    <source>
        <strain evidence="2 3">LHW50302</strain>
    </source>
</reference>
<accession>A0A367EGA1</accession>
<evidence type="ECO:0000313" key="3">
    <source>
        <dbReference type="Proteomes" id="UP000253507"/>
    </source>
</evidence>
<organism evidence="2 3">
    <name type="scientific">Streptomyces reniochalinae</name>
    <dbReference type="NCBI Taxonomy" id="2250578"/>
    <lineage>
        <taxon>Bacteria</taxon>
        <taxon>Bacillati</taxon>
        <taxon>Actinomycetota</taxon>
        <taxon>Actinomycetes</taxon>
        <taxon>Kitasatosporales</taxon>
        <taxon>Streptomycetaceae</taxon>
        <taxon>Streptomyces</taxon>
    </lineage>
</organism>
<dbReference type="Pfam" id="PF25673">
    <property type="entry name" value="Terminase_7"/>
    <property type="match status" value="1"/>
</dbReference>
<evidence type="ECO:0008006" key="4">
    <source>
        <dbReference type="Google" id="ProtNLM"/>
    </source>
</evidence>
<dbReference type="EMBL" id="QOIM01000037">
    <property type="protein sequence ID" value="RCG16993.1"/>
    <property type="molecule type" value="Genomic_DNA"/>
</dbReference>
<sequence>MKLTREWWQTWADSSQSAHFTATDWQRLLALLPLVDSYHRLTVSANAEDTRKMRAALEIIKEIRQNESLLGATHVDRLRGRMTSTGPGKPADGPTAPVLDLSAYKEMFTAEGG</sequence>
<proteinExistence type="predicted"/>
<comment type="caution">
    <text evidence="2">The sequence shown here is derived from an EMBL/GenBank/DDBJ whole genome shotgun (WGS) entry which is preliminary data.</text>
</comment>